<comment type="caution">
    <text evidence="1">The sequence shown here is derived from an EMBL/GenBank/DDBJ whole genome shotgun (WGS) entry which is preliminary data.</text>
</comment>
<evidence type="ECO:0000313" key="1">
    <source>
        <dbReference type="EMBL" id="CAH1419250.1"/>
    </source>
</evidence>
<proteinExistence type="predicted"/>
<name>A0AAU9MBD9_9ASTR</name>
<protein>
    <submittedName>
        <fullName evidence="1">Uncharacterized protein</fullName>
    </submittedName>
</protein>
<dbReference type="Proteomes" id="UP001157418">
    <property type="component" value="Unassembled WGS sequence"/>
</dbReference>
<dbReference type="EMBL" id="CAKMRJ010000227">
    <property type="protein sequence ID" value="CAH1419250.1"/>
    <property type="molecule type" value="Genomic_DNA"/>
</dbReference>
<evidence type="ECO:0000313" key="2">
    <source>
        <dbReference type="Proteomes" id="UP001157418"/>
    </source>
</evidence>
<dbReference type="AlphaFoldDB" id="A0AAU9MBD9"/>
<keyword evidence="2" id="KW-1185">Reference proteome</keyword>
<organism evidence="1 2">
    <name type="scientific">Lactuca virosa</name>
    <dbReference type="NCBI Taxonomy" id="75947"/>
    <lineage>
        <taxon>Eukaryota</taxon>
        <taxon>Viridiplantae</taxon>
        <taxon>Streptophyta</taxon>
        <taxon>Embryophyta</taxon>
        <taxon>Tracheophyta</taxon>
        <taxon>Spermatophyta</taxon>
        <taxon>Magnoliopsida</taxon>
        <taxon>eudicotyledons</taxon>
        <taxon>Gunneridae</taxon>
        <taxon>Pentapetalae</taxon>
        <taxon>asterids</taxon>
        <taxon>campanulids</taxon>
        <taxon>Asterales</taxon>
        <taxon>Asteraceae</taxon>
        <taxon>Cichorioideae</taxon>
        <taxon>Cichorieae</taxon>
        <taxon>Lactucinae</taxon>
        <taxon>Lactuca</taxon>
    </lineage>
</organism>
<accession>A0AAU9MBD9</accession>
<gene>
    <name evidence="1" type="ORF">LVIROSA_LOCUS6793</name>
</gene>
<reference evidence="1 2" key="1">
    <citation type="submission" date="2022-01" db="EMBL/GenBank/DDBJ databases">
        <authorList>
            <person name="Xiong W."/>
            <person name="Schranz E."/>
        </authorList>
    </citation>
    <scope>NUCLEOTIDE SEQUENCE [LARGE SCALE GENOMIC DNA]</scope>
</reference>
<sequence>MFIPWIVNVTVHSANVLSSLSPLFSALDTCQLNDRPTPIDPWPGDLRTPWLQVSFLNLQVPFSLTIFVTVSL</sequence>